<keyword evidence="5" id="KW-0560">Oxidoreductase</keyword>
<evidence type="ECO:0000259" key="9">
    <source>
        <dbReference type="Pfam" id="PF01266"/>
    </source>
</evidence>
<dbReference type="Gene3D" id="3.30.9.10">
    <property type="entry name" value="D-Amino Acid Oxidase, subunit A, domain 2"/>
    <property type="match status" value="2"/>
</dbReference>
<dbReference type="EMBL" id="JBHRSK010000007">
    <property type="protein sequence ID" value="MFC2968616.1"/>
    <property type="molecule type" value="Genomic_DNA"/>
</dbReference>
<gene>
    <name evidence="10" type="ORF">ACFOES_10975</name>
</gene>
<dbReference type="InterPro" id="IPR036188">
    <property type="entry name" value="FAD/NAD-bd_sf"/>
</dbReference>
<dbReference type="PANTHER" id="PTHR11530">
    <property type="entry name" value="D-AMINO ACID OXIDASE"/>
    <property type="match status" value="1"/>
</dbReference>
<evidence type="ECO:0000256" key="6">
    <source>
        <dbReference type="ARBA" id="ARBA00039101"/>
    </source>
</evidence>
<evidence type="ECO:0000256" key="4">
    <source>
        <dbReference type="ARBA" id="ARBA00022827"/>
    </source>
</evidence>
<sequence length="316" mass="33204">MSFSVLGAGVAGLCCATALAERGARVEVIAPTGAPAPASRLAGGMLAPFCEGESAPREVVMAGQAAVGWWGERVQSLVRRGTLVVAPARDAGELDRFARATEGHDRIDPATLEPELAGRFARGLFYAAEAHMDPREALATLRARLEAVGVAFHDGPPGGRVIDCRGLGATDHSGDRLSDLRAVRGEMLVVDAPDIGLSRTVRLLHPRFPCYVVPRGAGRYMIGATMVESARSGPVTARAVMELLSAAYALHPGFAEAELVETGAGLRPAFPDNLPAIRRVGGRIHVNGMYRHGFLMAPVLAEGLAEALCKEEADAD</sequence>
<evidence type="ECO:0000256" key="8">
    <source>
        <dbReference type="ARBA" id="ARBA00049547"/>
    </source>
</evidence>
<keyword evidence="11" id="KW-1185">Reference proteome</keyword>
<protein>
    <recommendedName>
        <fullName evidence="7">D-amino-acid oxidase</fullName>
        <ecNumber evidence="6">1.4.3.3</ecNumber>
    </recommendedName>
</protein>
<comment type="caution">
    <text evidence="10">The sequence shown here is derived from an EMBL/GenBank/DDBJ whole genome shotgun (WGS) entry which is preliminary data.</text>
</comment>
<keyword evidence="4" id="KW-0274">FAD</keyword>
<accession>A0ABV7AHW8</accession>
<dbReference type="RefSeq" id="WP_377833314.1">
    <property type="nucleotide sequence ID" value="NZ_JBHRSK010000007.1"/>
</dbReference>
<comment type="catalytic activity">
    <reaction evidence="8">
        <text>a D-alpha-amino acid + O2 + H2O = a 2-oxocarboxylate + H2O2 + NH4(+)</text>
        <dbReference type="Rhea" id="RHEA:21816"/>
        <dbReference type="ChEBI" id="CHEBI:15377"/>
        <dbReference type="ChEBI" id="CHEBI:15379"/>
        <dbReference type="ChEBI" id="CHEBI:16240"/>
        <dbReference type="ChEBI" id="CHEBI:28938"/>
        <dbReference type="ChEBI" id="CHEBI:35179"/>
        <dbReference type="ChEBI" id="CHEBI:59871"/>
        <dbReference type="EC" id="1.4.3.3"/>
    </reaction>
    <physiologicalReaction direction="left-to-right" evidence="8">
        <dbReference type="Rhea" id="RHEA:21817"/>
    </physiologicalReaction>
</comment>
<dbReference type="Gene3D" id="3.50.50.60">
    <property type="entry name" value="FAD/NAD(P)-binding domain"/>
    <property type="match status" value="2"/>
</dbReference>
<dbReference type="SUPFAM" id="SSF54373">
    <property type="entry name" value="FAD-linked reductases, C-terminal domain"/>
    <property type="match status" value="1"/>
</dbReference>
<evidence type="ECO:0000256" key="1">
    <source>
        <dbReference type="ARBA" id="ARBA00001974"/>
    </source>
</evidence>
<proteinExistence type="inferred from homology"/>
<evidence type="ECO:0000256" key="3">
    <source>
        <dbReference type="ARBA" id="ARBA00022630"/>
    </source>
</evidence>
<dbReference type="SUPFAM" id="SSF51971">
    <property type="entry name" value="Nucleotide-binding domain"/>
    <property type="match status" value="1"/>
</dbReference>
<feature type="domain" description="FAD dependent oxidoreductase" evidence="9">
    <location>
        <begin position="5"/>
        <end position="306"/>
    </location>
</feature>
<evidence type="ECO:0000256" key="5">
    <source>
        <dbReference type="ARBA" id="ARBA00023002"/>
    </source>
</evidence>
<keyword evidence="3" id="KW-0285">Flavoprotein</keyword>
<comment type="similarity">
    <text evidence="2">Belongs to the DAMOX/DASOX family.</text>
</comment>
<dbReference type="Pfam" id="PF01266">
    <property type="entry name" value="DAO"/>
    <property type="match status" value="1"/>
</dbReference>
<evidence type="ECO:0000313" key="10">
    <source>
        <dbReference type="EMBL" id="MFC2968616.1"/>
    </source>
</evidence>
<dbReference type="Proteomes" id="UP001595443">
    <property type="component" value="Unassembled WGS sequence"/>
</dbReference>
<evidence type="ECO:0000256" key="7">
    <source>
        <dbReference type="ARBA" id="ARBA00039751"/>
    </source>
</evidence>
<organism evidence="10 11">
    <name type="scientific">Acidimangrovimonas pyrenivorans</name>
    <dbReference type="NCBI Taxonomy" id="2030798"/>
    <lineage>
        <taxon>Bacteria</taxon>
        <taxon>Pseudomonadati</taxon>
        <taxon>Pseudomonadota</taxon>
        <taxon>Alphaproteobacteria</taxon>
        <taxon>Rhodobacterales</taxon>
        <taxon>Paracoccaceae</taxon>
        <taxon>Acidimangrovimonas</taxon>
    </lineage>
</organism>
<reference evidence="11" key="1">
    <citation type="journal article" date="2019" name="Int. J. Syst. Evol. Microbiol.">
        <title>The Global Catalogue of Microorganisms (GCM) 10K type strain sequencing project: providing services to taxonomists for standard genome sequencing and annotation.</title>
        <authorList>
            <consortium name="The Broad Institute Genomics Platform"/>
            <consortium name="The Broad Institute Genome Sequencing Center for Infectious Disease"/>
            <person name="Wu L."/>
            <person name="Ma J."/>
        </authorList>
    </citation>
    <scope>NUCLEOTIDE SEQUENCE [LARGE SCALE GENOMIC DNA]</scope>
    <source>
        <strain evidence="11">KCTC 62192</strain>
    </source>
</reference>
<dbReference type="EC" id="1.4.3.3" evidence="6"/>
<name>A0ABV7AHW8_9RHOB</name>
<evidence type="ECO:0000256" key="2">
    <source>
        <dbReference type="ARBA" id="ARBA00006730"/>
    </source>
</evidence>
<dbReference type="InterPro" id="IPR023209">
    <property type="entry name" value="DAO"/>
</dbReference>
<dbReference type="PANTHER" id="PTHR11530:SF11">
    <property type="entry name" value="D-ASPARTATE OXIDASE"/>
    <property type="match status" value="1"/>
</dbReference>
<dbReference type="InterPro" id="IPR006076">
    <property type="entry name" value="FAD-dep_OxRdtase"/>
</dbReference>
<comment type="cofactor">
    <cofactor evidence="1">
        <name>FAD</name>
        <dbReference type="ChEBI" id="CHEBI:57692"/>
    </cofactor>
</comment>
<evidence type="ECO:0000313" key="11">
    <source>
        <dbReference type="Proteomes" id="UP001595443"/>
    </source>
</evidence>